<sequence length="215" mass="23951">MTNSDRPLLELLRPIFYDYADVIEAVLPVELRSKWRQVGLFVRQTKGRKALDHHELLLAMAEMDAEAMRPTRELAAAVLARFPVTSGAGHEARIYVTLPDGSRPARRDLLDRLVRDYGIQKSALLEEITVARRLADRMRKRAAQLVRKGVSVPSPGTQRKQNAAFIAKLSALRDTKRAPRVTAYQADQAREASKEGLTPLIPPILPASAAINRGN</sequence>
<gene>
    <name evidence="1" type="ORF">JMJ56_27505</name>
</gene>
<accession>A0ABS1UAM0</accession>
<evidence type="ECO:0000313" key="2">
    <source>
        <dbReference type="Proteomes" id="UP000660885"/>
    </source>
</evidence>
<dbReference type="EMBL" id="JAETWB010000035">
    <property type="protein sequence ID" value="MBL6081733.1"/>
    <property type="molecule type" value="Genomic_DNA"/>
</dbReference>
<dbReference type="RefSeq" id="WP_202834948.1">
    <property type="nucleotide sequence ID" value="NZ_JAETWB010000035.1"/>
</dbReference>
<keyword evidence="2" id="KW-1185">Reference proteome</keyword>
<evidence type="ECO:0000313" key="1">
    <source>
        <dbReference type="EMBL" id="MBL6081733.1"/>
    </source>
</evidence>
<comment type="caution">
    <text evidence="1">The sequence shown here is derived from an EMBL/GenBank/DDBJ whole genome shotgun (WGS) entry which is preliminary data.</text>
</comment>
<organism evidence="1 2">
    <name type="scientific">Belnapia arida</name>
    <dbReference type="NCBI Taxonomy" id="2804533"/>
    <lineage>
        <taxon>Bacteria</taxon>
        <taxon>Pseudomonadati</taxon>
        <taxon>Pseudomonadota</taxon>
        <taxon>Alphaproteobacteria</taxon>
        <taxon>Acetobacterales</taxon>
        <taxon>Roseomonadaceae</taxon>
        <taxon>Belnapia</taxon>
    </lineage>
</organism>
<dbReference type="Proteomes" id="UP000660885">
    <property type="component" value="Unassembled WGS sequence"/>
</dbReference>
<protein>
    <submittedName>
        <fullName evidence="1">Uncharacterized protein</fullName>
    </submittedName>
</protein>
<proteinExistence type="predicted"/>
<name>A0ABS1UAM0_9PROT</name>
<reference evidence="1 2" key="1">
    <citation type="submission" date="2021-01" db="EMBL/GenBank/DDBJ databases">
        <title>Belnapia mucosa sp. nov. and Belnapia arida sp. nov., isolated from the Tabernas Desert (Almeria, Spain).</title>
        <authorList>
            <person name="Molina-Menor E."/>
            <person name="Vidal-Verdu A."/>
            <person name="Calonge A."/>
            <person name="Satari L."/>
            <person name="Pereto J."/>
            <person name="Porcar M."/>
        </authorList>
    </citation>
    <scope>NUCLEOTIDE SEQUENCE [LARGE SCALE GENOMIC DNA]</scope>
    <source>
        <strain evidence="1 2">T18</strain>
    </source>
</reference>